<dbReference type="PANTHER" id="PTHR11452:SF75">
    <property type="entry name" value="ALPHA-GALACTOSIDASE MEL1"/>
    <property type="match status" value="1"/>
</dbReference>
<keyword evidence="2 6" id="KW-0732">Signal</keyword>
<dbReference type="Pfam" id="PF16499">
    <property type="entry name" value="Melibiase_2"/>
    <property type="match status" value="1"/>
</dbReference>
<keyword evidence="4 5" id="KW-0326">Glycosidase</keyword>
<dbReference type="InterPro" id="IPR013780">
    <property type="entry name" value="Glyco_hydro_b"/>
</dbReference>
<dbReference type="InterPro" id="IPR017853">
    <property type="entry name" value="GH"/>
</dbReference>
<dbReference type="PANTHER" id="PTHR11452">
    <property type="entry name" value="ALPHA-GALACTOSIDASE/ALPHA-N-ACETYLGALACTOSAMINIDASE"/>
    <property type="match status" value="1"/>
</dbReference>
<dbReference type="GO" id="GO:0004557">
    <property type="term" value="F:alpha-galactosidase activity"/>
    <property type="evidence" value="ECO:0007669"/>
    <property type="project" value="UniProtKB-EC"/>
</dbReference>
<feature type="domain" description="Alpha galactosidase C-terminal" evidence="7">
    <location>
        <begin position="656"/>
        <end position="728"/>
    </location>
</feature>
<sequence length="732" mass="82070">MKQLLFVLFVWCWSGPLMAQQQEPVIHLQPWTFNTGADPAWLQPDFNDSHWRLMPVPAHWEEEGLPDYDGYACYRTRAVIPSSMRRPSALGLRFEMGAIDDFDSVFVNGHCIGASTEFREDRVYVVLYDEGIIRWDQENVVAVKVLDKYGWGGMYRGQPSIKNAGLDEFVHIDRNLNYWDFGKDGQLSKSISINAKRPVLIEGSLNITLVDPVNGKRKQLLSRAVRFSKEKPAVMPFVLQLPAQRSFQLQYTFRSKQGKATLTTGETPPYLLTPVASEKPVINGPARYGVRPGSPVLYRIPITGVRPMRIEALQLPEGLTLDTGTGIISGRIRQEGSYEVLLKAGNAAGRTERRFQFVVGQQQALTPPLGWNSWNAWGIRVDDQKIRAAANALVGEGLADYGWQYINIDDGWQHPQRAADSSIRSNERFPDMKALADHIHGLGLKFGLYSSPGPATCAGFTGSYKNEALDAAAWAAWGVDLVKYDLCSYQHLVPDRERIHMQAPYDLMGRCLAQQPRDILYSLCQYGWGKVWEWGEAVGGQLWRTGDDIEDTWSSVSSIGFEQEDKRPYAGPGHWNDPDMLVVGTVGWGYPRPSRLTPDEQYTHVGLWSLLAAPLLIGCDLQDINPFTRNLLCNSEVLAINQDPLGLQASRIYQVDSIQVYSKKMSDGSYDIGIINGTSQYRAITATAAMLGMKGGFTMRDCWRQRDLGSYRGPWKLGLPAHGMLLLRCQPL</sequence>
<feature type="signal peptide" evidence="6">
    <location>
        <begin position="1"/>
        <end position="19"/>
    </location>
</feature>
<keyword evidence="3 5" id="KW-0378">Hydrolase</keyword>
<dbReference type="EC" id="3.2.1.22" evidence="5"/>
<evidence type="ECO:0000256" key="1">
    <source>
        <dbReference type="ARBA" id="ARBA00009743"/>
    </source>
</evidence>
<evidence type="ECO:0000256" key="5">
    <source>
        <dbReference type="RuleBase" id="RU361168"/>
    </source>
</evidence>
<evidence type="ECO:0000313" key="9">
    <source>
        <dbReference type="Proteomes" id="UP001220610"/>
    </source>
</evidence>
<evidence type="ECO:0000256" key="3">
    <source>
        <dbReference type="ARBA" id="ARBA00022801"/>
    </source>
</evidence>
<dbReference type="SUPFAM" id="SSF51445">
    <property type="entry name" value="(Trans)glycosidases"/>
    <property type="match status" value="1"/>
</dbReference>
<protein>
    <recommendedName>
        <fullName evidence="5">Alpha-galactosidase</fullName>
        <ecNumber evidence="5">3.2.1.22</ecNumber>
    </recommendedName>
    <alternativeName>
        <fullName evidence="5">Melibiase</fullName>
    </alternativeName>
</protein>
<dbReference type="AlphaFoldDB" id="A0AAJ6BJY4"/>
<dbReference type="Gene3D" id="2.60.40.1180">
    <property type="entry name" value="Golgi alpha-mannosidase II"/>
    <property type="match status" value="1"/>
</dbReference>
<dbReference type="InterPro" id="IPR041233">
    <property type="entry name" value="Melibiase_C"/>
</dbReference>
<evidence type="ECO:0000259" key="7">
    <source>
        <dbReference type="Pfam" id="PF17801"/>
    </source>
</evidence>
<keyword evidence="5" id="KW-1015">Disulfide bond</keyword>
<dbReference type="PRINTS" id="PR00740">
    <property type="entry name" value="GLHYDRLASE27"/>
</dbReference>
<evidence type="ECO:0000256" key="4">
    <source>
        <dbReference type="ARBA" id="ARBA00023295"/>
    </source>
</evidence>
<accession>A0AAJ6BJY4</accession>
<dbReference type="SUPFAM" id="SSF51011">
    <property type="entry name" value="Glycosyl hydrolase domain"/>
    <property type="match status" value="1"/>
</dbReference>
<dbReference type="SUPFAM" id="SSF49785">
    <property type="entry name" value="Galactose-binding domain-like"/>
    <property type="match status" value="1"/>
</dbReference>
<dbReference type="InterPro" id="IPR002241">
    <property type="entry name" value="Glyco_hydro_27"/>
</dbReference>
<organism evidence="8 9">
    <name type="scientific">Candidatus Pseudobacter hemicellulosilyticus</name>
    <dbReference type="NCBI Taxonomy" id="3121375"/>
    <lineage>
        <taxon>Bacteria</taxon>
        <taxon>Pseudomonadati</taxon>
        <taxon>Bacteroidota</taxon>
        <taxon>Chitinophagia</taxon>
        <taxon>Chitinophagales</taxon>
        <taxon>Chitinophagaceae</taxon>
        <taxon>Pseudobacter</taxon>
    </lineage>
</organism>
<dbReference type="GO" id="GO:0005975">
    <property type="term" value="P:carbohydrate metabolic process"/>
    <property type="evidence" value="ECO:0007669"/>
    <property type="project" value="InterPro"/>
</dbReference>
<feature type="chain" id="PRO_5042618744" description="Alpha-galactosidase" evidence="6">
    <location>
        <begin position="20"/>
        <end position="732"/>
    </location>
</feature>
<dbReference type="Gene3D" id="2.60.120.260">
    <property type="entry name" value="Galactose-binding domain-like"/>
    <property type="match status" value="1"/>
</dbReference>
<dbReference type="Pfam" id="PF05345">
    <property type="entry name" value="He_PIG"/>
    <property type="match status" value="1"/>
</dbReference>
<evidence type="ECO:0000256" key="6">
    <source>
        <dbReference type="SAM" id="SignalP"/>
    </source>
</evidence>
<name>A0AAJ6BJY4_9BACT</name>
<dbReference type="InterPro" id="IPR008979">
    <property type="entry name" value="Galactose-bd-like_sf"/>
</dbReference>
<gene>
    <name evidence="8" type="ORF">P0Y53_10160</name>
</gene>
<reference evidence="8" key="1">
    <citation type="submission" date="2023-03" db="EMBL/GenBank/DDBJ databases">
        <title>Andean soil-derived lignocellulolytic bacterial consortium as a source of novel taxa and putative plastic-active enzymes.</title>
        <authorList>
            <person name="Diaz-Garcia L."/>
            <person name="Chuvochina M."/>
            <person name="Feuerriegel G."/>
            <person name="Bunk B."/>
            <person name="Sproer C."/>
            <person name="Streit W.R."/>
            <person name="Rodriguez L.M."/>
            <person name="Overmann J."/>
            <person name="Jimenez D.J."/>
        </authorList>
    </citation>
    <scope>NUCLEOTIDE SEQUENCE</scope>
    <source>
        <strain evidence="8">MAG 7</strain>
    </source>
</reference>
<proteinExistence type="inferred from homology"/>
<dbReference type="Gene3D" id="3.20.20.70">
    <property type="entry name" value="Aldolase class I"/>
    <property type="match status" value="1"/>
</dbReference>
<dbReference type="Gene3D" id="2.60.40.10">
    <property type="entry name" value="Immunoglobulins"/>
    <property type="match status" value="1"/>
</dbReference>
<dbReference type="Proteomes" id="UP001220610">
    <property type="component" value="Chromosome"/>
</dbReference>
<evidence type="ECO:0000313" key="8">
    <source>
        <dbReference type="EMBL" id="WEK37866.1"/>
    </source>
</evidence>
<dbReference type="Pfam" id="PF17801">
    <property type="entry name" value="Melibiase_C"/>
    <property type="match status" value="1"/>
</dbReference>
<evidence type="ECO:0000256" key="2">
    <source>
        <dbReference type="ARBA" id="ARBA00022729"/>
    </source>
</evidence>
<dbReference type="InterPro" id="IPR013785">
    <property type="entry name" value="Aldolase_TIM"/>
</dbReference>
<comment type="similarity">
    <text evidence="1 5">Belongs to the glycosyl hydrolase 27 family.</text>
</comment>
<dbReference type="EMBL" id="CP119311">
    <property type="protein sequence ID" value="WEK37866.1"/>
    <property type="molecule type" value="Genomic_DNA"/>
</dbReference>
<dbReference type="InterPro" id="IPR013783">
    <property type="entry name" value="Ig-like_fold"/>
</dbReference>
<dbReference type="CDD" id="cd14792">
    <property type="entry name" value="GH27"/>
    <property type="match status" value="1"/>
</dbReference>
<comment type="catalytic activity">
    <reaction evidence="5">
        <text>Hydrolysis of terminal, non-reducing alpha-D-galactose residues in alpha-D-galactosides, including galactose oligosaccharides, galactomannans and galactolipids.</text>
        <dbReference type="EC" id="3.2.1.22"/>
    </reaction>
</comment>